<accession>A0AAN9YZ30</accession>
<dbReference type="AlphaFoldDB" id="A0AAN9YZ30"/>
<keyword evidence="1" id="KW-0812">Transmembrane</keyword>
<reference evidence="2 3" key="1">
    <citation type="submission" date="2024-03" db="EMBL/GenBank/DDBJ databases">
        <title>The genome assembly and annotation of the cricket Gryllus longicercus Weissman &amp; Gray.</title>
        <authorList>
            <person name="Szrajer S."/>
            <person name="Gray D."/>
            <person name="Ylla G."/>
        </authorList>
    </citation>
    <scope>NUCLEOTIDE SEQUENCE [LARGE SCALE GENOMIC DNA]</scope>
    <source>
        <strain evidence="2">DAG 2021-001</strain>
        <tissue evidence="2">Whole body minus gut</tissue>
    </source>
</reference>
<dbReference type="EMBL" id="JAZDUA010000666">
    <property type="protein sequence ID" value="KAK7790071.1"/>
    <property type="molecule type" value="Genomic_DNA"/>
</dbReference>
<evidence type="ECO:0000313" key="3">
    <source>
        <dbReference type="Proteomes" id="UP001378592"/>
    </source>
</evidence>
<evidence type="ECO:0008006" key="4">
    <source>
        <dbReference type="Google" id="ProtNLM"/>
    </source>
</evidence>
<protein>
    <recommendedName>
        <fullName evidence="4">Transmembrane protein 169</fullName>
    </recommendedName>
</protein>
<sequence>MEVAEQPCFVHPQKLFSNTKSESLTNHIQNEQEIGKSPSEESTHSPLDICKDGGSALENGEIISKRLCIMNGSDKISVSPVVENGHADAANEALIVRTHPLEPISSTTDSLSQSEQSIDFDLIKETGSTKKSKAKKRVNICTDRETLEEDGLHNVETIALRRGSETSDSVAMSSSTDGCLTMTGTIKRGKKAGQSVDVRLNMSREELEVLEAAIAAKKGNSSTTVSQFICGPQKGPHIIVLTTLFFPFAVIISSIYSFYVGTITWYNIFTYYTEEKPVFCRIIVSPFLILLYPFVILILTIGLGLYAGLVQISWFFESWYKEMTDLEKGFYGWLCAALKHEDCSPYEVVVLTEIQGPGDAGRTVRSSSEDSTT</sequence>
<proteinExistence type="predicted"/>
<dbReference type="PANTHER" id="PTHR31777">
    <property type="entry name" value="TRANSMEMBRANE PROTEIN 169"/>
    <property type="match status" value="1"/>
</dbReference>
<gene>
    <name evidence="2" type="ORF">R5R35_012994</name>
</gene>
<keyword evidence="1" id="KW-1133">Transmembrane helix</keyword>
<keyword evidence="3" id="KW-1185">Reference proteome</keyword>
<evidence type="ECO:0000256" key="1">
    <source>
        <dbReference type="SAM" id="Phobius"/>
    </source>
</evidence>
<feature type="transmembrane region" description="Helical" evidence="1">
    <location>
        <begin position="238"/>
        <end position="266"/>
    </location>
</feature>
<organism evidence="2 3">
    <name type="scientific">Gryllus longicercus</name>
    <dbReference type="NCBI Taxonomy" id="2509291"/>
    <lineage>
        <taxon>Eukaryota</taxon>
        <taxon>Metazoa</taxon>
        <taxon>Ecdysozoa</taxon>
        <taxon>Arthropoda</taxon>
        <taxon>Hexapoda</taxon>
        <taxon>Insecta</taxon>
        <taxon>Pterygota</taxon>
        <taxon>Neoptera</taxon>
        <taxon>Polyneoptera</taxon>
        <taxon>Orthoptera</taxon>
        <taxon>Ensifera</taxon>
        <taxon>Gryllidea</taxon>
        <taxon>Grylloidea</taxon>
        <taxon>Gryllidae</taxon>
        <taxon>Gryllinae</taxon>
        <taxon>Gryllus</taxon>
    </lineage>
</organism>
<dbReference type="Proteomes" id="UP001378592">
    <property type="component" value="Unassembled WGS sequence"/>
</dbReference>
<comment type="caution">
    <text evidence="2">The sequence shown here is derived from an EMBL/GenBank/DDBJ whole genome shotgun (WGS) entry which is preliminary data.</text>
</comment>
<dbReference type="InterPro" id="IPR029386">
    <property type="entry name" value="TMEM169"/>
</dbReference>
<feature type="transmembrane region" description="Helical" evidence="1">
    <location>
        <begin position="287"/>
        <end position="316"/>
    </location>
</feature>
<name>A0AAN9YZ30_9ORTH</name>
<evidence type="ECO:0000313" key="2">
    <source>
        <dbReference type="EMBL" id="KAK7790071.1"/>
    </source>
</evidence>
<keyword evidence="1" id="KW-0472">Membrane</keyword>
<dbReference type="Pfam" id="PF15052">
    <property type="entry name" value="TMEM169"/>
    <property type="match status" value="1"/>
</dbReference>
<dbReference type="PANTHER" id="PTHR31777:SF0">
    <property type="entry name" value="TRANSMEMBRANE PROTEIN 169"/>
    <property type="match status" value="1"/>
</dbReference>